<accession>D8TA67</accession>
<feature type="repeat" description="ARM" evidence="7">
    <location>
        <begin position="581"/>
        <end position="623"/>
    </location>
</feature>
<dbReference type="PROSITE" id="PS50176">
    <property type="entry name" value="ARM_REPEAT"/>
    <property type="match status" value="4"/>
</dbReference>
<evidence type="ECO:0000256" key="5">
    <source>
        <dbReference type="ARBA" id="ARBA00022737"/>
    </source>
</evidence>
<dbReference type="InterPro" id="IPR016024">
    <property type="entry name" value="ARM-type_fold"/>
</dbReference>
<evidence type="ECO:0000256" key="1">
    <source>
        <dbReference type="ARBA" id="ARBA00000900"/>
    </source>
</evidence>
<organism evidence="11">
    <name type="scientific">Selaginella moellendorffii</name>
    <name type="common">Spikemoss</name>
    <dbReference type="NCBI Taxonomy" id="88036"/>
    <lineage>
        <taxon>Eukaryota</taxon>
        <taxon>Viridiplantae</taxon>
        <taxon>Streptophyta</taxon>
        <taxon>Embryophyta</taxon>
        <taxon>Tracheophyta</taxon>
        <taxon>Lycopodiopsida</taxon>
        <taxon>Selaginellales</taxon>
        <taxon>Selaginellaceae</taxon>
        <taxon>Selaginella</taxon>
    </lineage>
</organism>
<dbReference type="Proteomes" id="UP000001514">
    <property type="component" value="Unassembled WGS sequence"/>
</dbReference>
<reference evidence="10 11" key="1">
    <citation type="journal article" date="2011" name="Science">
        <title>The Selaginella genome identifies genetic changes associated with the evolution of vascular plants.</title>
        <authorList>
            <person name="Banks J.A."/>
            <person name="Nishiyama T."/>
            <person name="Hasebe M."/>
            <person name="Bowman J.L."/>
            <person name="Gribskov M."/>
            <person name="dePamphilis C."/>
            <person name="Albert V.A."/>
            <person name="Aono N."/>
            <person name="Aoyama T."/>
            <person name="Ambrose B.A."/>
            <person name="Ashton N.W."/>
            <person name="Axtell M.J."/>
            <person name="Barker E."/>
            <person name="Barker M.S."/>
            <person name="Bennetzen J.L."/>
            <person name="Bonawitz N.D."/>
            <person name="Chapple C."/>
            <person name="Cheng C."/>
            <person name="Correa L.G."/>
            <person name="Dacre M."/>
            <person name="DeBarry J."/>
            <person name="Dreyer I."/>
            <person name="Elias M."/>
            <person name="Engstrom E.M."/>
            <person name="Estelle M."/>
            <person name="Feng L."/>
            <person name="Finet C."/>
            <person name="Floyd S.K."/>
            <person name="Frommer W.B."/>
            <person name="Fujita T."/>
            <person name="Gramzow L."/>
            <person name="Gutensohn M."/>
            <person name="Harholt J."/>
            <person name="Hattori M."/>
            <person name="Heyl A."/>
            <person name="Hirai T."/>
            <person name="Hiwatashi Y."/>
            <person name="Ishikawa M."/>
            <person name="Iwata M."/>
            <person name="Karol K.G."/>
            <person name="Koehler B."/>
            <person name="Kolukisaoglu U."/>
            <person name="Kubo M."/>
            <person name="Kurata T."/>
            <person name="Lalonde S."/>
            <person name="Li K."/>
            <person name="Li Y."/>
            <person name="Litt A."/>
            <person name="Lyons E."/>
            <person name="Manning G."/>
            <person name="Maruyama T."/>
            <person name="Michael T.P."/>
            <person name="Mikami K."/>
            <person name="Miyazaki S."/>
            <person name="Morinaga S."/>
            <person name="Murata T."/>
            <person name="Mueller-Roeber B."/>
            <person name="Nelson D.R."/>
            <person name="Obara M."/>
            <person name="Oguri Y."/>
            <person name="Olmstead R.G."/>
            <person name="Onodera N."/>
            <person name="Petersen B.L."/>
            <person name="Pils B."/>
            <person name="Prigge M."/>
            <person name="Rensing S.A."/>
            <person name="Riano-Pachon D.M."/>
            <person name="Roberts A.W."/>
            <person name="Sato Y."/>
            <person name="Scheller H.V."/>
            <person name="Schulz B."/>
            <person name="Schulz C."/>
            <person name="Shakirov E.V."/>
            <person name="Shibagaki N."/>
            <person name="Shinohara N."/>
            <person name="Shippen D.E."/>
            <person name="Soerensen I."/>
            <person name="Sotooka R."/>
            <person name="Sugimoto N."/>
            <person name="Sugita M."/>
            <person name="Sumikawa N."/>
            <person name="Tanurdzic M."/>
            <person name="Theissen G."/>
            <person name="Ulvskov P."/>
            <person name="Wakazuki S."/>
            <person name="Weng J.K."/>
            <person name="Willats W.W."/>
            <person name="Wipf D."/>
            <person name="Wolf P.G."/>
            <person name="Yang L."/>
            <person name="Zimmer A.D."/>
            <person name="Zhu Q."/>
            <person name="Mitros T."/>
            <person name="Hellsten U."/>
            <person name="Loque D."/>
            <person name="Otillar R."/>
            <person name="Salamov A."/>
            <person name="Schmutz J."/>
            <person name="Shapiro H."/>
            <person name="Lindquist E."/>
            <person name="Lucas S."/>
            <person name="Rokhsar D."/>
            <person name="Grigoriev I.V."/>
        </authorList>
    </citation>
    <scope>NUCLEOTIDE SEQUENCE [LARGE SCALE GENOMIC DNA]</scope>
</reference>
<dbReference type="GO" id="GO:0016567">
    <property type="term" value="P:protein ubiquitination"/>
    <property type="evidence" value="ECO:0007669"/>
    <property type="project" value="UniProtKB-UniPathway"/>
</dbReference>
<dbReference type="HOGENOM" id="CLU_006348_5_1_1"/>
<evidence type="ECO:0000259" key="9">
    <source>
        <dbReference type="PROSITE" id="PS51698"/>
    </source>
</evidence>
<dbReference type="KEGG" id="smo:SELMODRAFT_448784"/>
<dbReference type="Gramene" id="EFJ06446">
    <property type="protein sequence ID" value="EFJ06446"/>
    <property type="gene ID" value="SELMODRAFT_448784"/>
</dbReference>
<comment type="catalytic activity">
    <reaction evidence="1">
        <text>S-ubiquitinyl-[E2 ubiquitin-conjugating enzyme]-L-cysteine + [acceptor protein]-L-lysine = [E2 ubiquitin-conjugating enzyme]-L-cysteine + N(6)-ubiquitinyl-[acceptor protein]-L-lysine.</text>
        <dbReference type="EC" id="2.3.2.27"/>
    </reaction>
</comment>
<dbReference type="FunCoup" id="D8TA67">
    <property type="interactions" value="2180"/>
</dbReference>
<dbReference type="CDD" id="cd16664">
    <property type="entry name" value="RING-Ubox_PUB"/>
    <property type="match status" value="1"/>
</dbReference>
<feature type="repeat" description="ARM" evidence="7">
    <location>
        <begin position="540"/>
        <end position="582"/>
    </location>
</feature>
<dbReference type="SMART" id="SM00504">
    <property type="entry name" value="Ubox"/>
    <property type="match status" value="1"/>
</dbReference>
<dbReference type="InterPro" id="IPR003613">
    <property type="entry name" value="Ubox_domain"/>
</dbReference>
<dbReference type="Pfam" id="PF25598">
    <property type="entry name" value="ARM_PUB"/>
    <property type="match status" value="1"/>
</dbReference>
<gene>
    <name evidence="10" type="primary">PUB2-2</name>
    <name evidence="10" type="ORF">SELMODRAFT_448784</name>
</gene>
<dbReference type="eggNOG" id="KOG0167">
    <property type="taxonomic scope" value="Eukaryota"/>
</dbReference>
<dbReference type="InterPro" id="IPR058678">
    <property type="entry name" value="ARM_PUB"/>
</dbReference>
<evidence type="ECO:0000256" key="7">
    <source>
        <dbReference type="PROSITE-ProRule" id="PRU00259"/>
    </source>
</evidence>
<dbReference type="InterPro" id="IPR045210">
    <property type="entry name" value="RING-Ubox_PUB"/>
</dbReference>
<evidence type="ECO:0000256" key="2">
    <source>
        <dbReference type="ARBA" id="ARBA00004906"/>
    </source>
</evidence>
<dbReference type="InterPro" id="IPR013083">
    <property type="entry name" value="Znf_RING/FYVE/PHD"/>
</dbReference>
<feature type="compositionally biased region" description="Low complexity" evidence="8">
    <location>
        <begin position="389"/>
        <end position="400"/>
    </location>
</feature>
<dbReference type="EMBL" id="GL377701">
    <property type="protein sequence ID" value="EFJ06446.1"/>
    <property type="molecule type" value="Genomic_DNA"/>
</dbReference>
<feature type="region of interest" description="Disordered" evidence="8">
    <location>
        <begin position="319"/>
        <end position="418"/>
    </location>
</feature>
<dbReference type="GO" id="GO:0061630">
    <property type="term" value="F:ubiquitin protein ligase activity"/>
    <property type="evidence" value="ECO:0007669"/>
    <property type="project" value="UniProtKB-EC"/>
</dbReference>
<dbReference type="InParanoid" id="D8TA67"/>
<keyword evidence="4" id="KW-0808">Transferase</keyword>
<evidence type="ECO:0000256" key="3">
    <source>
        <dbReference type="ARBA" id="ARBA00012483"/>
    </source>
</evidence>
<dbReference type="EC" id="2.3.2.27" evidence="3"/>
<dbReference type="FunFam" id="1.25.10.10:FF:000082">
    <property type="entry name" value="RING-type E3 ubiquitin transferase"/>
    <property type="match status" value="1"/>
</dbReference>
<feature type="compositionally biased region" description="Basic residues" evidence="8">
    <location>
        <begin position="742"/>
        <end position="752"/>
    </location>
</feature>
<dbReference type="Pfam" id="PF04564">
    <property type="entry name" value="U-box"/>
    <property type="match status" value="1"/>
</dbReference>
<feature type="domain" description="U-box" evidence="9">
    <location>
        <begin position="238"/>
        <end position="312"/>
    </location>
</feature>
<evidence type="ECO:0000256" key="6">
    <source>
        <dbReference type="ARBA" id="ARBA00022786"/>
    </source>
</evidence>
<dbReference type="GO" id="GO:0016874">
    <property type="term" value="F:ligase activity"/>
    <property type="evidence" value="ECO:0007669"/>
    <property type="project" value="UniProtKB-KW"/>
</dbReference>
<dbReference type="UniPathway" id="UPA00143"/>
<evidence type="ECO:0000313" key="10">
    <source>
        <dbReference type="EMBL" id="EFJ06446.1"/>
    </source>
</evidence>
<feature type="repeat" description="ARM" evidence="7">
    <location>
        <begin position="499"/>
        <end position="541"/>
    </location>
</feature>
<comment type="pathway">
    <text evidence="2">Protein modification; protein ubiquitination.</text>
</comment>
<name>D8TA67_SELML</name>
<dbReference type="GO" id="GO:0005737">
    <property type="term" value="C:cytoplasm"/>
    <property type="evidence" value="ECO:0000318"/>
    <property type="project" value="GO_Central"/>
</dbReference>
<dbReference type="PROSITE" id="PS51698">
    <property type="entry name" value="U_BOX"/>
    <property type="match status" value="1"/>
</dbReference>
<dbReference type="Gene3D" id="1.25.10.10">
    <property type="entry name" value="Leucine-rich Repeat Variant"/>
    <property type="match status" value="1"/>
</dbReference>
<dbReference type="InterPro" id="IPR011989">
    <property type="entry name" value="ARM-like"/>
</dbReference>
<evidence type="ECO:0000256" key="8">
    <source>
        <dbReference type="SAM" id="MobiDB-lite"/>
    </source>
</evidence>
<dbReference type="SUPFAM" id="SSF57850">
    <property type="entry name" value="RING/U-box"/>
    <property type="match status" value="1"/>
</dbReference>
<keyword evidence="5" id="KW-0677">Repeat</keyword>
<keyword evidence="11" id="KW-1185">Reference proteome</keyword>
<evidence type="ECO:0000313" key="11">
    <source>
        <dbReference type="Proteomes" id="UP000001514"/>
    </source>
</evidence>
<dbReference type="SMART" id="SM00185">
    <property type="entry name" value="ARM"/>
    <property type="match status" value="5"/>
</dbReference>
<keyword evidence="6" id="KW-0833">Ubl conjugation pathway</keyword>
<protein>
    <recommendedName>
        <fullName evidence="3">RING-type E3 ubiquitin transferase</fullName>
        <ecNumber evidence="3">2.3.2.27</ecNumber>
    </recommendedName>
</protein>
<dbReference type="InterPro" id="IPR000225">
    <property type="entry name" value="Armadillo"/>
</dbReference>
<dbReference type="SUPFAM" id="SSF48371">
    <property type="entry name" value="ARM repeat"/>
    <property type="match status" value="1"/>
</dbReference>
<dbReference type="Gene3D" id="3.30.40.10">
    <property type="entry name" value="Zinc/RING finger domain, C3HC4 (zinc finger)"/>
    <property type="match status" value="1"/>
</dbReference>
<dbReference type="GO" id="GO:0005634">
    <property type="term" value="C:nucleus"/>
    <property type="evidence" value="ECO:0000318"/>
    <property type="project" value="GO_Central"/>
</dbReference>
<evidence type="ECO:0000256" key="4">
    <source>
        <dbReference type="ARBA" id="ARBA00022679"/>
    </source>
</evidence>
<feature type="repeat" description="ARM" evidence="7">
    <location>
        <begin position="622"/>
        <end position="664"/>
    </location>
</feature>
<keyword evidence="10" id="KW-0436">Ligase</keyword>
<dbReference type="FunFam" id="3.30.40.10:FF:000562">
    <property type="entry name" value="RING-type E3 ubiquitin transferase"/>
    <property type="match status" value="1"/>
</dbReference>
<sequence length="768" mass="83922">MVMEDEVILTDVSDSMHMLLLARESVKFQRSSVHSLLARIKMLKPAVDYLREVKIPLPKPALAPFQSLNSVLLRARDAVEECSVGRSKIFLIYRCHEIVVGFQEIAGDMCRVIETIPLSSMYISSHTRSQIEHCHQELRRLKFTINARDSQLADEIAILLKDFGRSQVNPAQLKRFLEEMELGSLESIAKEKAALEKERESREDGAAAVIDKLTSLLSMTTQDPAPEKVDSVQQQNIPIPADFCCPLSQQLMSDPVIVASGQTYERAYIQQWVDRGNRTCPKTQQVISHTNLIPNYTVKALIANWCEMHNVPLPEPPKVDELGELITPSKPPPQLLEQDVSSGTKGSGVEAESLPVSSSEMVDGNHDPEQGGGEEPDMRSFLVGIQHKPSGSSRGAASPGSRRRFSGELSGDAASDSLEEKSPRFLYRNRKERSRLKLGGNSEKLFDIIGNDENKESKIRSLIQDLDAPSLDMQRTAAAELRLLAKNNAEDRIRIANAGAIKPLVALLSSADPKVQEDSVTSLLNLSLNDGNKHDIVDSGAIPPLISVLSEGNPEARQNAAATLFSLSVKQEYTALIGASGAIPPLVELLKSGTPRGKKDAATALFNLSICHDNKNKVVKAGAVKPLIDLICEPRLGMVDKAVAVVTNLSTVSEGRSAIAEDGGIPALVEVVEAGSQRGKEHAAAALLTLCSNSPRHRAMIFNEGVTPMLHILSQTGTARGKEKASALLRIFREQRNGNVPRSHHQQQHHQQHQREVHASPAAASPRY</sequence>
<proteinExistence type="predicted"/>
<dbReference type="AlphaFoldDB" id="D8TA67"/>
<feature type="region of interest" description="Disordered" evidence="8">
    <location>
        <begin position="739"/>
        <end position="768"/>
    </location>
</feature>
<dbReference type="PANTHER" id="PTHR23315:SF7">
    <property type="entry name" value="U-BOX DOMAIN-CONTAINING PROTEIN 4"/>
    <property type="match status" value="1"/>
</dbReference>
<dbReference type="PANTHER" id="PTHR23315">
    <property type="entry name" value="U BOX DOMAIN-CONTAINING"/>
    <property type="match status" value="1"/>
</dbReference>